<dbReference type="AlphaFoldDB" id="A0A9W8PQH4"/>
<comment type="caution">
    <text evidence="2">The sequence shown here is derived from an EMBL/GenBank/DDBJ whole genome shotgun (WGS) entry which is preliminary data.</text>
</comment>
<proteinExistence type="predicted"/>
<sequence length="160" mass="17362">MAHMSTLVAEEEQQFWTRNTKHAVKLARRRADPSEENRQFSTVEKAEQFLSSPYWDKVGKTLKMMLEEVQPKSGVGTDDEGLDEESSDDEGGGGGGDGRGSATKSRGRQNRGAQKRKADTAGITTPENGDERVATGTGAVPNGAFNHLNNKRKAKKPCIG</sequence>
<protein>
    <submittedName>
        <fullName evidence="2">Uncharacterized protein</fullName>
    </submittedName>
</protein>
<evidence type="ECO:0000313" key="2">
    <source>
        <dbReference type="EMBL" id="KAJ4013735.1"/>
    </source>
</evidence>
<feature type="compositionally biased region" description="Basic residues" evidence="1">
    <location>
        <begin position="105"/>
        <end position="115"/>
    </location>
</feature>
<evidence type="ECO:0000313" key="3">
    <source>
        <dbReference type="Proteomes" id="UP001152130"/>
    </source>
</evidence>
<gene>
    <name evidence="2" type="ORF">NW766_005974</name>
</gene>
<feature type="region of interest" description="Disordered" evidence="1">
    <location>
        <begin position="66"/>
        <end position="160"/>
    </location>
</feature>
<name>A0A9W8PQH4_9HYPO</name>
<reference evidence="2" key="1">
    <citation type="submission" date="2022-10" db="EMBL/GenBank/DDBJ databases">
        <title>Fusarium specimens isolated from Avocado Roots.</title>
        <authorList>
            <person name="Stajich J."/>
            <person name="Roper C."/>
            <person name="Heimlech-Rivalta G."/>
        </authorList>
    </citation>
    <scope>NUCLEOTIDE SEQUENCE</scope>
    <source>
        <strain evidence="2">CF00143</strain>
    </source>
</reference>
<evidence type="ECO:0000256" key="1">
    <source>
        <dbReference type="SAM" id="MobiDB-lite"/>
    </source>
</evidence>
<feature type="compositionally biased region" description="Acidic residues" evidence="1">
    <location>
        <begin position="77"/>
        <end position="91"/>
    </location>
</feature>
<organism evidence="2 3">
    <name type="scientific">Fusarium irregulare</name>
    <dbReference type="NCBI Taxonomy" id="2494466"/>
    <lineage>
        <taxon>Eukaryota</taxon>
        <taxon>Fungi</taxon>
        <taxon>Dikarya</taxon>
        <taxon>Ascomycota</taxon>
        <taxon>Pezizomycotina</taxon>
        <taxon>Sordariomycetes</taxon>
        <taxon>Hypocreomycetidae</taxon>
        <taxon>Hypocreales</taxon>
        <taxon>Nectriaceae</taxon>
        <taxon>Fusarium</taxon>
        <taxon>Fusarium incarnatum-equiseti species complex</taxon>
    </lineage>
</organism>
<keyword evidence="3" id="KW-1185">Reference proteome</keyword>
<accession>A0A9W8PQH4</accession>
<feature type="compositionally biased region" description="Basic residues" evidence="1">
    <location>
        <begin position="149"/>
        <end position="160"/>
    </location>
</feature>
<dbReference type="EMBL" id="JAPDHF010000008">
    <property type="protein sequence ID" value="KAJ4013735.1"/>
    <property type="molecule type" value="Genomic_DNA"/>
</dbReference>
<dbReference type="Proteomes" id="UP001152130">
    <property type="component" value="Unassembled WGS sequence"/>
</dbReference>